<sequence length="329" mass="38097">MEIRKLQLIGGSSYMVSLPKDWVRSNSLKQGDEIILQVENSVITLYPKRFVDEIKIAKVEIDKIPRLDEKFVRRYIYALYIQGIDEIVIKDKNINTRLISRISEIVKQLIGMEIIDASEGKVVLKCLATTDFDVYGVIKRMSQIVQVMLSTIEECISMNDYEGLREISGLEEDSDRLYLLAIRQEHRLVREYSSPSRWNELRLILGIRMVAKLIEEIADALNDFSCYILKMEDKSRVSSLLKLVSDLKRTFNMVSRAYIVSDVELSEDSIELLEQIEEKILKRMEEDVYYRLALETILSACRHMKSIGEVALNKSVRESLKSGTKRAKR</sequence>
<dbReference type="SUPFAM" id="SSF89447">
    <property type="entry name" value="AbrB/MazE/MraZ-like"/>
    <property type="match status" value="1"/>
</dbReference>
<feature type="domain" description="SpoVT-AbrB" evidence="1">
    <location>
        <begin position="8"/>
        <end position="53"/>
    </location>
</feature>
<dbReference type="PANTHER" id="PTHR42930:SF2">
    <property type="entry name" value="PHOU DOMAIN-CONTAINING PROTEIN"/>
    <property type="match status" value="1"/>
</dbReference>
<proteinExistence type="predicted"/>
<dbReference type="InterPro" id="IPR026022">
    <property type="entry name" value="PhoU_dom"/>
</dbReference>
<dbReference type="InterPro" id="IPR028366">
    <property type="entry name" value="PhoU"/>
</dbReference>
<dbReference type="Proteomes" id="UP000278475">
    <property type="component" value="Unassembled WGS sequence"/>
</dbReference>
<gene>
    <name evidence="2" type="ORF">DRJ31_10865</name>
</gene>
<dbReference type="Pfam" id="PF01895">
    <property type="entry name" value="PhoU"/>
    <property type="match status" value="1"/>
</dbReference>
<accession>A0A497EJE7</accession>
<dbReference type="GO" id="GO:0003677">
    <property type="term" value="F:DNA binding"/>
    <property type="evidence" value="ECO:0007669"/>
    <property type="project" value="InterPro"/>
</dbReference>
<comment type="caution">
    <text evidence="2">The sequence shown here is derived from an EMBL/GenBank/DDBJ whole genome shotgun (WGS) entry which is preliminary data.</text>
</comment>
<dbReference type="PANTHER" id="PTHR42930">
    <property type="entry name" value="PHOSPHATE-SPECIFIC TRANSPORT SYSTEM ACCESSORY PROTEIN PHOU"/>
    <property type="match status" value="1"/>
</dbReference>
<dbReference type="Pfam" id="PF04014">
    <property type="entry name" value="MazE_antitoxin"/>
    <property type="match status" value="1"/>
</dbReference>
<dbReference type="SUPFAM" id="SSF109755">
    <property type="entry name" value="PhoU-like"/>
    <property type="match status" value="1"/>
</dbReference>
<dbReference type="AlphaFoldDB" id="A0A497EJE7"/>
<dbReference type="InterPro" id="IPR038078">
    <property type="entry name" value="PhoU-like_sf"/>
</dbReference>
<dbReference type="GO" id="GO:0045936">
    <property type="term" value="P:negative regulation of phosphate metabolic process"/>
    <property type="evidence" value="ECO:0007669"/>
    <property type="project" value="InterPro"/>
</dbReference>
<evidence type="ECO:0000313" key="3">
    <source>
        <dbReference type="Proteomes" id="UP000278475"/>
    </source>
</evidence>
<dbReference type="Gene3D" id="1.20.58.220">
    <property type="entry name" value="Phosphate transport system protein phou homolog 2, domain 2"/>
    <property type="match status" value="1"/>
</dbReference>
<dbReference type="GO" id="GO:0030643">
    <property type="term" value="P:intracellular phosphate ion homeostasis"/>
    <property type="evidence" value="ECO:0007669"/>
    <property type="project" value="InterPro"/>
</dbReference>
<organism evidence="2 3">
    <name type="scientific">Thermoproteota archaeon</name>
    <dbReference type="NCBI Taxonomy" id="2056631"/>
    <lineage>
        <taxon>Archaea</taxon>
        <taxon>Thermoproteota</taxon>
    </lineage>
</organism>
<dbReference type="SMART" id="SM00966">
    <property type="entry name" value="SpoVT_AbrB"/>
    <property type="match status" value="1"/>
</dbReference>
<protein>
    <submittedName>
        <fullName evidence="2">Phosphate uptake regulator PhoU</fullName>
    </submittedName>
</protein>
<evidence type="ECO:0000313" key="2">
    <source>
        <dbReference type="EMBL" id="RLE45729.1"/>
    </source>
</evidence>
<evidence type="ECO:0000259" key="1">
    <source>
        <dbReference type="SMART" id="SM00966"/>
    </source>
</evidence>
<dbReference type="EMBL" id="QMQV01000233">
    <property type="protein sequence ID" value="RLE45729.1"/>
    <property type="molecule type" value="Genomic_DNA"/>
</dbReference>
<dbReference type="InterPro" id="IPR037914">
    <property type="entry name" value="SpoVT-AbrB_sf"/>
</dbReference>
<dbReference type="InterPro" id="IPR007159">
    <property type="entry name" value="SpoVT-AbrB_dom"/>
</dbReference>
<name>A0A497EJE7_9CREN</name>
<reference evidence="2 3" key="1">
    <citation type="submission" date="2018-06" db="EMBL/GenBank/DDBJ databases">
        <title>Extensive metabolic versatility and redundancy in microbially diverse, dynamic hydrothermal sediments.</title>
        <authorList>
            <person name="Dombrowski N."/>
            <person name="Teske A."/>
            <person name="Baker B.J."/>
        </authorList>
    </citation>
    <scope>NUCLEOTIDE SEQUENCE [LARGE SCALE GENOMIC DNA]</scope>
    <source>
        <strain evidence="2">B66_G16</strain>
    </source>
</reference>